<dbReference type="VEuPathDB" id="TrichDB:TRFO_33221"/>
<feature type="transmembrane region" description="Helical" evidence="1">
    <location>
        <begin position="496"/>
        <end position="518"/>
    </location>
</feature>
<dbReference type="PANTHER" id="PTHR14795">
    <property type="entry name" value="HELICASE RELATED"/>
    <property type="match status" value="1"/>
</dbReference>
<dbReference type="GeneID" id="94843665"/>
<feature type="transmembrane region" description="Helical" evidence="1">
    <location>
        <begin position="6"/>
        <end position="29"/>
    </location>
</feature>
<evidence type="ECO:0000256" key="1">
    <source>
        <dbReference type="SAM" id="Phobius"/>
    </source>
</evidence>
<keyword evidence="3" id="KW-1185">Reference proteome</keyword>
<reference evidence="2" key="1">
    <citation type="submission" date="2016-10" db="EMBL/GenBank/DDBJ databases">
        <authorList>
            <person name="Benchimol M."/>
            <person name="Almeida L.G."/>
            <person name="Vasconcelos A.T."/>
            <person name="Perreira-Neves A."/>
            <person name="Rosa I.A."/>
            <person name="Tasca T."/>
            <person name="Bogo M.R."/>
            <person name="de Souza W."/>
        </authorList>
    </citation>
    <scope>NUCLEOTIDE SEQUENCE [LARGE SCALE GENOMIC DNA]</scope>
    <source>
        <strain evidence="2">K</strain>
    </source>
</reference>
<dbReference type="Gene3D" id="3.60.21.10">
    <property type="match status" value="1"/>
</dbReference>
<dbReference type="EMBL" id="MLAK01000969">
    <property type="protein sequence ID" value="OHT00152.1"/>
    <property type="molecule type" value="Genomic_DNA"/>
</dbReference>
<keyword evidence="1" id="KW-0812">Transmembrane</keyword>
<dbReference type="InterPro" id="IPR029052">
    <property type="entry name" value="Metallo-depent_PP-like"/>
</dbReference>
<organism evidence="2 3">
    <name type="scientific">Tritrichomonas foetus</name>
    <dbReference type="NCBI Taxonomy" id="1144522"/>
    <lineage>
        <taxon>Eukaryota</taxon>
        <taxon>Metamonada</taxon>
        <taxon>Parabasalia</taxon>
        <taxon>Tritrichomonadida</taxon>
        <taxon>Tritrichomonadidae</taxon>
        <taxon>Tritrichomonas</taxon>
    </lineage>
</organism>
<dbReference type="SUPFAM" id="SSF56300">
    <property type="entry name" value="Metallo-dependent phosphatases"/>
    <property type="match status" value="1"/>
</dbReference>
<feature type="transmembrane region" description="Helical" evidence="1">
    <location>
        <begin position="434"/>
        <end position="452"/>
    </location>
</feature>
<evidence type="ECO:0000313" key="2">
    <source>
        <dbReference type="EMBL" id="OHT00152.1"/>
    </source>
</evidence>
<keyword evidence="1" id="KW-0472">Membrane</keyword>
<dbReference type="PANTHER" id="PTHR14795:SF0">
    <property type="entry name" value="TRANSMEMBRANE PROTEIN 62"/>
    <property type="match status" value="1"/>
</dbReference>
<proteinExistence type="predicted"/>
<dbReference type="Proteomes" id="UP000179807">
    <property type="component" value="Unassembled WGS sequence"/>
</dbReference>
<feature type="transmembrane region" description="Helical" evidence="1">
    <location>
        <begin position="604"/>
        <end position="624"/>
    </location>
</feature>
<gene>
    <name evidence="2" type="ORF">TRFO_33221</name>
</gene>
<feature type="transmembrane region" description="Helical" evidence="1">
    <location>
        <begin position="570"/>
        <end position="592"/>
    </location>
</feature>
<protein>
    <submittedName>
        <fullName evidence="2">Ser/Thr protein phosphatase</fullName>
    </submittedName>
</protein>
<feature type="transmembrane region" description="Helical" evidence="1">
    <location>
        <begin position="538"/>
        <end position="558"/>
    </location>
</feature>
<dbReference type="AlphaFoldDB" id="A0A1J4JP12"/>
<name>A0A1J4JP12_9EUKA</name>
<dbReference type="OrthoDB" id="27234at2759"/>
<dbReference type="RefSeq" id="XP_068353288.1">
    <property type="nucleotide sequence ID" value="XM_068508961.1"/>
</dbReference>
<evidence type="ECO:0000313" key="3">
    <source>
        <dbReference type="Proteomes" id="UP000179807"/>
    </source>
</evidence>
<keyword evidence="1" id="KW-1133">Transmembrane helix</keyword>
<sequence length="648" mass="74862">MSFRYIPYLISQYAWIMVLAVFVCIPFMIPRNNETGIINSRQNYTKFNSSSIPVTFAHITDPHVNTKIPKNNKNFESAVNILNDIIKPTYTFITGDLADNFQGLSIPKYGKQMPKDFDLYINISNGLKNTKIVETDGNHDLFGIYDFNSKKKSNENQTLSEYRISVFELNTNGPSNFSLIAMNPYNFPSPHPPLLFYAHPDREFLDLLEENIQSEKQKGNEIILFNHFPYHHWKYGASSSQGNTFHEILHKYDIGFLIDGHLHPDMPYLQHHKDILEIIGTDLKDHDRFGIVVIDNDRLSYHSIDVTKDYQKNALAFVTNPLPNEVLTSHQIFNEKVTSLRMVVYSADVSPKIHAKILQNSLIDTDLTCQKENDHQMFYLCQAELSLEFGTYEIEITSSNLKNVDQTIKFTIGDSIPSFTEKVYQRSSTYVSPYFVQMAIVWIFLLIINVPYPLPTFLKNYMPWIEGLTNDSKWLVSFFLGFLTVKVRINRLPKLIRYSLLIGVIWPFFMPLVFTNIGGHFSCVWTWGYLCEGAHYDVWGQMFCLMYLSGVLLPVTIFSSALAISLPLRWTLLLEVCSPLVTFCYCDVYIVLRWCWETSGIYGSLLSPGFVIAPLYYYILLIVWRCKWKKGLKEECLIPSAALLEHQN</sequence>
<accession>A0A1J4JP12</accession>
<comment type="caution">
    <text evidence="2">The sequence shown here is derived from an EMBL/GenBank/DDBJ whole genome shotgun (WGS) entry which is preliminary data.</text>
</comment>